<name>U4QX12_9FIRM</name>
<feature type="domain" description="Recombinase" evidence="1">
    <location>
        <begin position="7"/>
        <end position="104"/>
    </location>
</feature>
<dbReference type="EMBL" id="ATAY01000094">
    <property type="protein sequence ID" value="EPR08093.1"/>
    <property type="molecule type" value="Genomic_DNA"/>
</dbReference>
<dbReference type="GO" id="GO:0003677">
    <property type="term" value="F:DNA binding"/>
    <property type="evidence" value="ECO:0007669"/>
    <property type="project" value="InterPro"/>
</dbReference>
<proteinExistence type="predicted"/>
<dbReference type="GO" id="GO:0000150">
    <property type="term" value="F:DNA strand exchange activity"/>
    <property type="evidence" value="ECO:0007669"/>
    <property type="project" value="InterPro"/>
</dbReference>
<dbReference type="InterPro" id="IPR050639">
    <property type="entry name" value="SSR_resolvase"/>
</dbReference>
<dbReference type="Proteomes" id="UP000016860">
    <property type="component" value="Unassembled WGS sequence"/>
</dbReference>
<dbReference type="PATRIC" id="fig|1330534.3.peg.3636"/>
<dbReference type="Pfam" id="PF13408">
    <property type="entry name" value="Zn_ribbon_recom"/>
    <property type="match status" value="1"/>
</dbReference>
<sequence length="312" mass="36492">MFCKNLPFGYTRGNNGLPVIDEEKGVYIKKIFEMASEGISESGIISWLNQESVKTATNKSKWGRGVIYSILENKKYAGDEIFPAIVSNETLEKLNKIKREKYIRYKKNSIANCTEQRANYSLSGKVICEVCGGTFTRKNRKTKTAIFHLWRCRNYIKGGKVYCRSIEIEESELEQKFIEVLNQLKKNFDTYAKDMSNSFKPAINEKITELDKELQIMLDDFQKAQRNQGDVLEAKEKIHELLKNRTKEIWKASAIDDFEYLNEKLKKELMTYEKKQLEFDGQLFRRVVKQVTFTKQNTLLFQFINGIEIEKK</sequence>
<dbReference type="AlphaFoldDB" id="U4QX12"/>
<organism evidence="2 3">
    <name type="scientific">Ruminiclostridium papyrosolvens C7</name>
    <dbReference type="NCBI Taxonomy" id="1330534"/>
    <lineage>
        <taxon>Bacteria</taxon>
        <taxon>Bacillati</taxon>
        <taxon>Bacillota</taxon>
        <taxon>Clostridia</taxon>
        <taxon>Eubacteriales</taxon>
        <taxon>Oscillospiraceae</taxon>
        <taxon>Ruminiclostridium</taxon>
    </lineage>
</organism>
<dbReference type="Pfam" id="PF07508">
    <property type="entry name" value="Recombinase"/>
    <property type="match status" value="1"/>
</dbReference>
<dbReference type="PANTHER" id="PTHR30461:SF19">
    <property type="entry name" value="SITE-SPECIFIC RECOMBINASE RESOLVASE FAMILY"/>
    <property type="match status" value="1"/>
</dbReference>
<evidence type="ECO:0000259" key="1">
    <source>
        <dbReference type="PROSITE" id="PS51737"/>
    </source>
</evidence>
<dbReference type="InterPro" id="IPR011109">
    <property type="entry name" value="DNA_bind_recombinase_dom"/>
</dbReference>
<dbReference type="STRING" id="1330534.L323_18320"/>
<accession>U4QX12</accession>
<dbReference type="InterPro" id="IPR038109">
    <property type="entry name" value="DNA_bind_recomb_sf"/>
</dbReference>
<evidence type="ECO:0000313" key="2">
    <source>
        <dbReference type="EMBL" id="EPR08093.1"/>
    </source>
</evidence>
<protein>
    <recommendedName>
        <fullName evidence="1">Recombinase domain-containing protein</fullName>
    </recommendedName>
</protein>
<gene>
    <name evidence="2" type="ORF">L323_18320</name>
</gene>
<dbReference type="InterPro" id="IPR025827">
    <property type="entry name" value="Zn_ribbon_recom_dom"/>
</dbReference>
<dbReference type="PANTHER" id="PTHR30461">
    <property type="entry name" value="DNA-INVERTASE FROM LAMBDOID PROPHAGE"/>
    <property type="match status" value="1"/>
</dbReference>
<reference evidence="2 3" key="1">
    <citation type="journal article" date="2013" name="Genome Announc.">
        <title>Draft Genome Sequence of the Cellulolytic Bacterium Clostridium papyrosolvens C7 (ATCC 700395).</title>
        <authorList>
            <person name="Zepeda V."/>
            <person name="Dassa B."/>
            <person name="Borovok I."/>
            <person name="Lamed R."/>
            <person name="Bayer E.A."/>
            <person name="Cate J.H."/>
        </authorList>
    </citation>
    <scope>NUCLEOTIDE SEQUENCE [LARGE SCALE GENOMIC DNA]</scope>
    <source>
        <strain evidence="2 3">C7</strain>
    </source>
</reference>
<dbReference type="Gene3D" id="3.90.1750.20">
    <property type="entry name" value="Putative Large Serine Recombinase, Chain B, Domain 2"/>
    <property type="match status" value="1"/>
</dbReference>
<comment type="caution">
    <text evidence="2">The sequence shown here is derived from an EMBL/GenBank/DDBJ whole genome shotgun (WGS) entry which is preliminary data.</text>
</comment>
<evidence type="ECO:0000313" key="3">
    <source>
        <dbReference type="Proteomes" id="UP000016860"/>
    </source>
</evidence>
<dbReference type="RefSeq" id="WP_020817036.1">
    <property type="nucleotide sequence ID" value="NZ_ATAY01000094.1"/>
</dbReference>
<dbReference type="PROSITE" id="PS51737">
    <property type="entry name" value="RECOMBINASE_DNA_BIND"/>
    <property type="match status" value="1"/>
</dbReference>